<protein>
    <recommendedName>
        <fullName evidence="1">RNase H type-1 domain-containing protein</fullName>
    </recommendedName>
</protein>
<keyword evidence="3" id="KW-1185">Reference proteome</keyword>
<evidence type="ECO:0000259" key="1">
    <source>
        <dbReference type="Pfam" id="PF13456"/>
    </source>
</evidence>
<proteinExistence type="predicted"/>
<dbReference type="Proteomes" id="UP001497516">
    <property type="component" value="Chromosome 6"/>
</dbReference>
<organism evidence="2 3">
    <name type="scientific">Linum trigynum</name>
    <dbReference type="NCBI Taxonomy" id="586398"/>
    <lineage>
        <taxon>Eukaryota</taxon>
        <taxon>Viridiplantae</taxon>
        <taxon>Streptophyta</taxon>
        <taxon>Embryophyta</taxon>
        <taxon>Tracheophyta</taxon>
        <taxon>Spermatophyta</taxon>
        <taxon>Magnoliopsida</taxon>
        <taxon>eudicotyledons</taxon>
        <taxon>Gunneridae</taxon>
        <taxon>Pentapetalae</taxon>
        <taxon>rosids</taxon>
        <taxon>fabids</taxon>
        <taxon>Malpighiales</taxon>
        <taxon>Linaceae</taxon>
        <taxon>Linum</taxon>
    </lineage>
</organism>
<reference evidence="2 3" key="1">
    <citation type="submission" date="2024-04" db="EMBL/GenBank/DDBJ databases">
        <authorList>
            <person name="Fracassetti M."/>
        </authorList>
    </citation>
    <scope>NUCLEOTIDE SEQUENCE [LARGE SCALE GENOMIC DNA]</scope>
</reference>
<dbReference type="AlphaFoldDB" id="A0AAV2FG82"/>
<dbReference type="EMBL" id="OZ034819">
    <property type="protein sequence ID" value="CAL1397032.1"/>
    <property type="molecule type" value="Genomic_DNA"/>
</dbReference>
<dbReference type="InterPro" id="IPR002156">
    <property type="entry name" value="RNaseH_domain"/>
</dbReference>
<dbReference type="GO" id="GO:0003676">
    <property type="term" value="F:nucleic acid binding"/>
    <property type="evidence" value="ECO:0007669"/>
    <property type="project" value="InterPro"/>
</dbReference>
<sequence length="217" mass="24585">MQLGFQDLESLSGGWLFRAAWQGDCWDWFDAVMGGKDDAEVESWAVLLWFLWRERNAQLYNGYKFADDEIVMKVEYFLENYKVHQVEVDREMSAPPIRVWKKPTAGSVSICTNATILPNSGAGLGVVAHGDEGQFLLSTAKRIRGPWDMEMVEALAAELGAQMATMLQAMNPILESDCLTLIQKMQRPENDMLELGIICRNIKRQLKVLGNSTCRYI</sequence>
<accession>A0AAV2FG82</accession>
<evidence type="ECO:0000313" key="2">
    <source>
        <dbReference type="EMBL" id="CAL1397032.1"/>
    </source>
</evidence>
<dbReference type="GO" id="GO:0004523">
    <property type="term" value="F:RNA-DNA hybrid ribonuclease activity"/>
    <property type="evidence" value="ECO:0007669"/>
    <property type="project" value="InterPro"/>
</dbReference>
<evidence type="ECO:0000313" key="3">
    <source>
        <dbReference type="Proteomes" id="UP001497516"/>
    </source>
</evidence>
<gene>
    <name evidence="2" type="ORF">LTRI10_LOCUS37363</name>
</gene>
<feature type="domain" description="RNase H type-1" evidence="1">
    <location>
        <begin position="121"/>
        <end position="205"/>
    </location>
</feature>
<name>A0AAV2FG82_9ROSI</name>
<dbReference type="Pfam" id="PF13456">
    <property type="entry name" value="RVT_3"/>
    <property type="match status" value="1"/>
</dbReference>
<dbReference type="InterPro" id="IPR052929">
    <property type="entry name" value="RNase_H-like_EbsB-rel"/>
</dbReference>
<dbReference type="PANTHER" id="PTHR47074:SF48">
    <property type="entry name" value="POLYNUCLEOTIDYL TRANSFERASE, RIBONUCLEASE H-LIKE SUPERFAMILY PROTEIN"/>
    <property type="match status" value="1"/>
</dbReference>
<dbReference type="PANTHER" id="PTHR47074">
    <property type="entry name" value="BNAC02G40300D PROTEIN"/>
    <property type="match status" value="1"/>
</dbReference>